<gene>
    <name evidence="1" type="ORF">OLC1_LOCUS19618</name>
</gene>
<proteinExistence type="predicted"/>
<evidence type="ECO:0000313" key="1">
    <source>
        <dbReference type="EMBL" id="CAI9112409.1"/>
    </source>
</evidence>
<accession>A0AAV1E046</accession>
<protein>
    <submittedName>
        <fullName evidence="1">OLC1v1012857C1</fullName>
    </submittedName>
</protein>
<keyword evidence="2" id="KW-1185">Reference proteome</keyword>
<sequence length="305" mass="34144">MVNSELGSIIMVLSQNHRAVSTKVVMFMPWTIVDADEWSRIEVDDETVSKLGLVAAESAYLRRTTTTSRNQTVDSKSYSKKEQDVPVVYNEQVADPAQTVDSSQAGAGSARCCSGVKSKLMIVPKLMMVHRPKLEERRKLVKTRKKTRSWTKKRFEIAKYPENLLIHSFGSTSLISFNIQELILQPQMSFTETVKCEIILKTIYLAYSIETSGYISSMSKSSLAASAKAITGCVILLQLWAWERILTVQPKILGGELDLSHCPLGTRWSREKKVQVFYSIISDSRDISPDPEDLAPHGHIDGGRS</sequence>
<reference evidence="1" key="1">
    <citation type="submission" date="2023-03" db="EMBL/GenBank/DDBJ databases">
        <authorList>
            <person name="Julca I."/>
        </authorList>
    </citation>
    <scope>NUCLEOTIDE SEQUENCE</scope>
</reference>
<name>A0AAV1E046_OLDCO</name>
<evidence type="ECO:0000313" key="2">
    <source>
        <dbReference type="Proteomes" id="UP001161247"/>
    </source>
</evidence>
<organism evidence="1 2">
    <name type="scientific">Oldenlandia corymbosa var. corymbosa</name>
    <dbReference type="NCBI Taxonomy" id="529605"/>
    <lineage>
        <taxon>Eukaryota</taxon>
        <taxon>Viridiplantae</taxon>
        <taxon>Streptophyta</taxon>
        <taxon>Embryophyta</taxon>
        <taxon>Tracheophyta</taxon>
        <taxon>Spermatophyta</taxon>
        <taxon>Magnoliopsida</taxon>
        <taxon>eudicotyledons</taxon>
        <taxon>Gunneridae</taxon>
        <taxon>Pentapetalae</taxon>
        <taxon>asterids</taxon>
        <taxon>lamiids</taxon>
        <taxon>Gentianales</taxon>
        <taxon>Rubiaceae</taxon>
        <taxon>Rubioideae</taxon>
        <taxon>Spermacoceae</taxon>
        <taxon>Hedyotis-Oldenlandia complex</taxon>
        <taxon>Oldenlandia</taxon>
    </lineage>
</organism>
<dbReference type="Proteomes" id="UP001161247">
    <property type="component" value="Chromosome 7"/>
</dbReference>
<dbReference type="EMBL" id="OX459124">
    <property type="protein sequence ID" value="CAI9112409.1"/>
    <property type="molecule type" value="Genomic_DNA"/>
</dbReference>
<dbReference type="AlphaFoldDB" id="A0AAV1E046"/>